<keyword evidence="2" id="KW-1185">Reference proteome</keyword>
<name>A0A7Y9XVV6_9SPHN</name>
<sequence>MKSPEATAYLPVVLEVFPDARLIWPHRDPIKAMASAVNMIGNFVWARSDTIPPASVFDFMTDPEASARRLSTPIDLIENGTIPSDQIASIRYDELVDDPLAALEKTYAQIGIDLSQAAREAIADHFARNPQEARKPHRYQTGDADRIAREREHFRRYQDYFSIPSEV</sequence>
<dbReference type="EMBL" id="JACBZF010000002">
    <property type="protein sequence ID" value="NYH95440.1"/>
    <property type="molecule type" value="Genomic_DNA"/>
</dbReference>
<dbReference type="Gene3D" id="3.40.50.300">
    <property type="entry name" value="P-loop containing nucleotide triphosphate hydrolases"/>
    <property type="match status" value="1"/>
</dbReference>
<evidence type="ECO:0000313" key="2">
    <source>
        <dbReference type="Proteomes" id="UP000522081"/>
    </source>
</evidence>
<dbReference type="Proteomes" id="UP000522081">
    <property type="component" value="Unassembled WGS sequence"/>
</dbReference>
<comment type="caution">
    <text evidence="1">The sequence shown here is derived from an EMBL/GenBank/DDBJ whole genome shotgun (WGS) entry which is preliminary data.</text>
</comment>
<dbReference type="InterPro" id="IPR052736">
    <property type="entry name" value="Stf3_sulfotransferase"/>
</dbReference>
<dbReference type="AlphaFoldDB" id="A0A7Y9XVV6"/>
<dbReference type="SUPFAM" id="SSF52540">
    <property type="entry name" value="P-loop containing nucleoside triphosphate hydrolases"/>
    <property type="match status" value="1"/>
</dbReference>
<proteinExistence type="predicted"/>
<dbReference type="InterPro" id="IPR027417">
    <property type="entry name" value="P-loop_NTPase"/>
</dbReference>
<dbReference type="PANTHER" id="PTHR36451:SF1">
    <property type="entry name" value="OMEGA-HYDROXY-BETA-DIHYDROMENAQUINONE-9 SULFOTRANSFERASE STF3"/>
    <property type="match status" value="1"/>
</dbReference>
<dbReference type="Pfam" id="PF13469">
    <property type="entry name" value="Sulfotransfer_3"/>
    <property type="match status" value="1"/>
</dbReference>
<evidence type="ECO:0000313" key="1">
    <source>
        <dbReference type="EMBL" id="NYH95440.1"/>
    </source>
</evidence>
<organism evidence="1 2">
    <name type="scientific">Novosphingobium marinum</name>
    <dbReference type="NCBI Taxonomy" id="1514948"/>
    <lineage>
        <taxon>Bacteria</taxon>
        <taxon>Pseudomonadati</taxon>
        <taxon>Pseudomonadota</taxon>
        <taxon>Alphaproteobacteria</taxon>
        <taxon>Sphingomonadales</taxon>
        <taxon>Sphingomonadaceae</taxon>
        <taxon>Novosphingobium</taxon>
    </lineage>
</organism>
<evidence type="ECO:0008006" key="3">
    <source>
        <dbReference type="Google" id="ProtNLM"/>
    </source>
</evidence>
<protein>
    <recommendedName>
        <fullName evidence="3">Sulfotransferase</fullName>
    </recommendedName>
</protein>
<accession>A0A7Y9XVV6</accession>
<dbReference type="PANTHER" id="PTHR36451">
    <property type="entry name" value="PAPS-DEPENDENT SULFOTRANSFERASE STF3"/>
    <property type="match status" value="1"/>
</dbReference>
<gene>
    <name evidence="1" type="ORF">FHS75_001759</name>
</gene>
<reference evidence="1 2" key="1">
    <citation type="submission" date="2020-07" db="EMBL/GenBank/DDBJ databases">
        <title>Genomic Encyclopedia of Type Strains, Phase IV (KMG-IV): sequencing the most valuable type-strain genomes for metagenomic binning, comparative biology and taxonomic classification.</title>
        <authorList>
            <person name="Goeker M."/>
        </authorList>
    </citation>
    <scope>NUCLEOTIDE SEQUENCE [LARGE SCALE GENOMIC DNA]</scope>
    <source>
        <strain evidence="1 2">DSM 29043</strain>
    </source>
</reference>